<proteinExistence type="predicted"/>
<comment type="function">
    <text evidence="8">The phosphoenolpyruvate-dependent sugar phosphotransferase system (sugar PTS), a major carbohydrate active transport system, catalyzes the phosphorylation of incoming sugar substrates concomitantly with their translocation across the cell membrane. The enzyme II UlaABC PTS system is involved in ascorbate transport.</text>
</comment>
<evidence type="ECO:0000256" key="3">
    <source>
        <dbReference type="ARBA" id="ARBA00022490"/>
    </source>
</evidence>
<accession>A0A7C3WMM3</accession>
<dbReference type="Gene3D" id="3.40.930.10">
    <property type="entry name" value="Mannitol-specific EII, Chain A"/>
    <property type="match status" value="1"/>
</dbReference>
<evidence type="ECO:0000256" key="1">
    <source>
        <dbReference type="ARBA" id="ARBA00004496"/>
    </source>
</evidence>
<evidence type="ECO:0000256" key="8">
    <source>
        <dbReference type="ARBA" id="ARBA00037387"/>
    </source>
</evidence>
<evidence type="ECO:0000259" key="11">
    <source>
        <dbReference type="PROSITE" id="PS51094"/>
    </source>
</evidence>
<dbReference type="PANTHER" id="PTHR36203:SF1">
    <property type="entry name" value="ASCORBATE-SPECIFIC PTS SYSTEM EIIA COMPONENT"/>
    <property type="match status" value="1"/>
</dbReference>
<dbReference type="PANTHER" id="PTHR36203">
    <property type="entry name" value="ASCORBATE-SPECIFIC PTS SYSTEM EIIA COMPONENT"/>
    <property type="match status" value="1"/>
</dbReference>
<evidence type="ECO:0000256" key="7">
    <source>
        <dbReference type="ARBA" id="ARBA00022777"/>
    </source>
</evidence>
<keyword evidence="3" id="KW-0963">Cytoplasm</keyword>
<dbReference type="GO" id="GO:0016301">
    <property type="term" value="F:kinase activity"/>
    <property type="evidence" value="ECO:0007669"/>
    <property type="project" value="UniProtKB-KW"/>
</dbReference>
<name>A0A7C3WMM3_THEPE</name>
<dbReference type="InterPro" id="IPR016152">
    <property type="entry name" value="PTrfase/Anion_transptr"/>
</dbReference>
<organism evidence="12">
    <name type="scientific">Thermofilum pendens</name>
    <dbReference type="NCBI Taxonomy" id="2269"/>
    <lineage>
        <taxon>Archaea</taxon>
        <taxon>Thermoproteota</taxon>
        <taxon>Thermoprotei</taxon>
        <taxon>Thermofilales</taxon>
        <taxon>Thermofilaceae</taxon>
        <taxon>Thermofilum</taxon>
    </lineage>
</organism>
<dbReference type="Pfam" id="PF00359">
    <property type="entry name" value="PTS_EIIA_2"/>
    <property type="match status" value="1"/>
</dbReference>
<evidence type="ECO:0000256" key="9">
    <source>
        <dbReference type="ARBA" id="ARBA00041175"/>
    </source>
</evidence>
<dbReference type="CDD" id="cd00211">
    <property type="entry name" value="PTS_IIA_fru"/>
    <property type="match status" value="1"/>
</dbReference>
<evidence type="ECO:0000256" key="6">
    <source>
        <dbReference type="ARBA" id="ARBA00022683"/>
    </source>
</evidence>
<feature type="domain" description="PTS EIIA type-2" evidence="11">
    <location>
        <begin position="4"/>
        <end position="146"/>
    </location>
</feature>
<comment type="subcellular location">
    <subcellularLocation>
        <location evidence="1">Cytoplasm</location>
    </subcellularLocation>
</comment>
<evidence type="ECO:0000256" key="2">
    <source>
        <dbReference type="ARBA" id="ARBA00022448"/>
    </source>
</evidence>
<dbReference type="EMBL" id="DTIB01000111">
    <property type="protein sequence ID" value="HGB25681.1"/>
    <property type="molecule type" value="Genomic_DNA"/>
</dbReference>
<dbReference type="GO" id="GO:0009401">
    <property type="term" value="P:phosphoenolpyruvate-dependent sugar phosphotransferase system"/>
    <property type="evidence" value="ECO:0007669"/>
    <property type="project" value="UniProtKB-KW"/>
</dbReference>
<keyword evidence="2" id="KW-0813">Transport</keyword>
<keyword evidence="12" id="KW-0762">Sugar transport</keyword>
<dbReference type="InterPro" id="IPR051351">
    <property type="entry name" value="Ascorbate-PTS_EIIA_comp"/>
</dbReference>
<dbReference type="GO" id="GO:0005737">
    <property type="term" value="C:cytoplasm"/>
    <property type="evidence" value="ECO:0007669"/>
    <property type="project" value="UniProtKB-SubCell"/>
</dbReference>
<gene>
    <name evidence="12" type="ORF">ENV88_06645</name>
</gene>
<evidence type="ECO:0000256" key="10">
    <source>
        <dbReference type="ARBA" id="ARBA00042072"/>
    </source>
</evidence>
<reference evidence="12" key="1">
    <citation type="journal article" date="2020" name="mSystems">
        <title>Genome- and Community-Level Interaction Insights into Carbon Utilization and Element Cycling Functions of Hydrothermarchaeota in Hydrothermal Sediment.</title>
        <authorList>
            <person name="Zhou Z."/>
            <person name="Liu Y."/>
            <person name="Xu W."/>
            <person name="Pan J."/>
            <person name="Luo Z.H."/>
            <person name="Li M."/>
        </authorList>
    </citation>
    <scope>NUCLEOTIDE SEQUENCE [LARGE SCALE GENOMIC DNA]</scope>
    <source>
        <strain evidence="12">SpSt-8</strain>
    </source>
</reference>
<protein>
    <recommendedName>
        <fullName evidence="9">Ascorbate-specific PTS system EIIA component</fullName>
    </recommendedName>
    <alternativeName>
        <fullName evidence="10">Ascorbate-specific phosphotransferase enzyme IIA component</fullName>
    </alternativeName>
</protein>
<dbReference type="PROSITE" id="PS00372">
    <property type="entry name" value="PTS_EIIA_TYPE_2_HIS"/>
    <property type="match status" value="1"/>
</dbReference>
<dbReference type="InterPro" id="IPR002178">
    <property type="entry name" value="PTS_EIIA_type-2_dom"/>
</dbReference>
<keyword evidence="5" id="KW-0808">Transferase</keyword>
<keyword evidence="6" id="KW-0598">Phosphotransferase system</keyword>
<keyword evidence="4" id="KW-0597">Phosphoprotein</keyword>
<dbReference type="PROSITE" id="PS51094">
    <property type="entry name" value="PTS_EIIA_TYPE_2"/>
    <property type="match status" value="1"/>
</dbReference>
<dbReference type="AlphaFoldDB" id="A0A7C3WMM3"/>
<evidence type="ECO:0000256" key="4">
    <source>
        <dbReference type="ARBA" id="ARBA00022553"/>
    </source>
</evidence>
<sequence length="151" mass="16522">MDLLKAVDDRILVGASARDWVEAVRLAGELLVRSGVVEERYVEAMVKVTEELGPYAVLAPGIAMPHARPEDGAREVGLSLVMLREGVSFGSPNDPVYVVIGFAAKDKTSHLKVLQQLAEFLSEPGVIEELMKVRSAEELKSLLLARLKKRT</sequence>
<evidence type="ECO:0000256" key="5">
    <source>
        <dbReference type="ARBA" id="ARBA00022679"/>
    </source>
</evidence>
<keyword evidence="7" id="KW-0418">Kinase</keyword>
<comment type="caution">
    <text evidence="12">The sequence shown here is derived from an EMBL/GenBank/DDBJ whole genome shotgun (WGS) entry which is preliminary data.</text>
</comment>
<dbReference type="SUPFAM" id="SSF55804">
    <property type="entry name" value="Phoshotransferase/anion transport protein"/>
    <property type="match status" value="1"/>
</dbReference>
<evidence type="ECO:0000313" key="12">
    <source>
        <dbReference type="EMBL" id="HGB25681.1"/>
    </source>
</evidence>